<feature type="compositionally biased region" description="Basic and acidic residues" evidence="1">
    <location>
        <begin position="232"/>
        <end position="242"/>
    </location>
</feature>
<dbReference type="InterPro" id="IPR002686">
    <property type="entry name" value="Transposase_17"/>
</dbReference>
<accession>A0A2R3QD76</accession>
<keyword evidence="4" id="KW-1185">Reference proteome</keyword>
<gene>
    <name evidence="3" type="ORF">C6568_10250</name>
</gene>
<dbReference type="Gene3D" id="3.30.70.1290">
    <property type="entry name" value="Transposase IS200-like"/>
    <property type="match status" value="1"/>
</dbReference>
<feature type="domain" description="Transposase IS200-like" evidence="2">
    <location>
        <begin position="12"/>
        <end position="189"/>
    </location>
</feature>
<organism evidence="3 4">
    <name type="scientific">Melaminivora suipulveris</name>
    <dbReference type="NCBI Taxonomy" id="2109913"/>
    <lineage>
        <taxon>Bacteria</taxon>
        <taxon>Pseudomonadati</taxon>
        <taxon>Pseudomonadota</taxon>
        <taxon>Betaproteobacteria</taxon>
        <taxon>Burkholderiales</taxon>
        <taxon>Comamonadaceae</taxon>
        <taxon>Melaminivora</taxon>
    </lineage>
</organism>
<evidence type="ECO:0000259" key="2">
    <source>
        <dbReference type="SMART" id="SM01321"/>
    </source>
</evidence>
<evidence type="ECO:0000256" key="1">
    <source>
        <dbReference type="SAM" id="MobiDB-lite"/>
    </source>
</evidence>
<dbReference type="OrthoDB" id="5470339at2"/>
<dbReference type="SUPFAM" id="SSF143422">
    <property type="entry name" value="Transposase IS200-like"/>
    <property type="match status" value="1"/>
</dbReference>
<evidence type="ECO:0000313" key="3">
    <source>
        <dbReference type="EMBL" id="AVO49607.1"/>
    </source>
</evidence>
<dbReference type="GO" id="GO:0004803">
    <property type="term" value="F:transposase activity"/>
    <property type="evidence" value="ECO:0007669"/>
    <property type="project" value="InterPro"/>
</dbReference>
<dbReference type="RefSeq" id="WP_106684039.1">
    <property type="nucleotide sequence ID" value="NZ_CP027667.1"/>
</dbReference>
<feature type="region of interest" description="Disordered" evidence="1">
    <location>
        <begin position="217"/>
        <end position="267"/>
    </location>
</feature>
<dbReference type="KEGG" id="mela:C6568_10250"/>
<dbReference type="SMART" id="SM01321">
    <property type="entry name" value="Y1_Tnp"/>
    <property type="match status" value="1"/>
</dbReference>
<proteinExistence type="predicted"/>
<dbReference type="InterPro" id="IPR036515">
    <property type="entry name" value="Transposase_17_sf"/>
</dbReference>
<dbReference type="PANTHER" id="PTHR34322:SF2">
    <property type="entry name" value="TRANSPOSASE IS200-LIKE DOMAIN-CONTAINING PROTEIN"/>
    <property type="match status" value="1"/>
</dbReference>
<evidence type="ECO:0000313" key="4">
    <source>
        <dbReference type="Proteomes" id="UP000237925"/>
    </source>
</evidence>
<sequence>MTRPRSTLVSLADTPWYHCVSRCVRRAFLCGHDHHSGQSFEHRRGWIATRIKELAHIFAIDVAAYAVMSNHYHVVLRIDGERAQAWSDEQVLQRWTQLFTGPLLVQRYLSPARAQMGQAELEKTREMAATLRARLQDLSWFMRVLNESLARQANAEDGCTGRFWEGRFKSQALLDERAVLAAMAYVDLNPVRAGIAATPEESDYTSIQERLRGAAAEPLEPAAQPEPALALEEPRPDSKEGADATVQPPGQVACQPSAPAPQAPLMPFDATGRTPWAVPFGWHDYAELVDWTGRQVHPHKRGHIAAQAPALLDRLGLEAEAFIGMAATFLQEFGSAVGAPAQLARLCARRQTRFLHGMRAARRVFG</sequence>
<dbReference type="EMBL" id="CP027667">
    <property type="protein sequence ID" value="AVO49607.1"/>
    <property type="molecule type" value="Genomic_DNA"/>
</dbReference>
<dbReference type="PANTHER" id="PTHR34322">
    <property type="entry name" value="TRANSPOSASE, Y1_TNP DOMAIN-CONTAINING"/>
    <property type="match status" value="1"/>
</dbReference>
<dbReference type="GO" id="GO:0003677">
    <property type="term" value="F:DNA binding"/>
    <property type="evidence" value="ECO:0007669"/>
    <property type="project" value="InterPro"/>
</dbReference>
<protein>
    <submittedName>
        <fullName evidence="3">Transposase</fullName>
    </submittedName>
</protein>
<reference evidence="3 4" key="1">
    <citation type="submission" date="2018-03" db="EMBL/GenBank/DDBJ databases">
        <title>Genome sequencing of Melaminivora sp.</title>
        <authorList>
            <person name="Kim S.-J."/>
            <person name="Heo J."/>
            <person name="Ahn J.-H."/>
            <person name="Kwon S.-W."/>
        </authorList>
    </citation>
    <scope>NUCLEOTIDE SEQUENCE [LARGE SCALE GENOMIC DNA]</scope>
    <source>
        <strain evidence="3 4">SC2-9</strain>
    </source>
</reference>
<dbReference type="Proteomes" id="UP000237925">
    <property type="component" value="Chromosome"/>
</dbReference>
<name>A0A2R3QD76_9BURK</name>
<dbReference type="GO" id="GO:0006313">
    <property type="term" value="P:DNA transposition"/>
    <property type="evidence" value="ECO:0007669"/>
    <property type="project" value="InterPro"/>
</dbReference>
<feature type="compositionally biased region" description="Low complexity" evidence="1">
    <location>
        <begin position="217"/>
        <end position="231"/>
    </location>
</feature>
<dbReference type="AlphaFoldDB" id="A0A2R3QD76"/>